<protein>
    <submittedName>
        <fullName evidence="1">Uncharacterized protein</fullName>
    </submittedName>
</protein>
<gene>
    <name evidence="1" type="ORF">WISP_138491</name>
</gene>
<evidence type="ECO:0000313" key="1">
    <source>
        <dbReference type="EMBL" id="KAJ7405753.1"/>
    </source>
</evidence>
<sequence length="214" mass="24673">MTVTVLSSVVVSCRGSGPPLDPTSGSSSPQIPKIITPQVQRDLDRLDRLIECNRMRFNKAKCRVLHFGHNNTVQHYNLGTEWLESDQVEWDLGVLIDRTLNMSQQCAQVAKKVNDILACIRSNVVSRMWEVILPLYLALVRPDLECCVQFSASQFRKDIEILECVQRKAAELVKRLDHRCYVEHLRVLGLLSLDEKRLRRDLIALYNFLPQRKF</sequence>
<dbReference type="EMBL" id="WHWB01034693">
    <property type="protein sequence ID" value="KAJ7405753.1"/>
    <property type="molecule type" value="Genomic_DNA"/>
</dbReference>
<reference evidence="1" key="1">
    <citation type="submission" date="2019-10" db="EMBL/GenBank/DDBJ databases">
        <authorList>
            <person name="Soares A.E.R."/>
            <person name="Aleixo A."/>
            <person name="Schneider P."/>
            <person name="Miyaki C.Y."/>
            <person name="Schneider M.P."/>
            <person name="Mello C."/>
            <person name="Vasconcelos A.T.R."/>
        </authorList>
    </citation>
    <scope>NUCLEOTIDE SEQUENCE</scope>
    <source>
        <tissue evidence="1">Muscle</tissue>
    </source>
</reference>
<proteinExistence type="predicted"/>
<keyword evidence="2" id="KW-1185">Reference proteome</keyword>
<dbReference type="PANTHER" id="PTHR33332">
    <property type="entry name" value="REVERSE TRANSCRIPTASE DOMAIN-CONTAINING PROTEIN"/>
    <property type="match status" value="1"/>
</dbReference>
<accession>A0ABQ9CSE4</accession>
<name>A0ABQ9CSE4_9PASS</name>
<evidence type="ECO:0000313" key="2">
    <source>
        <dbReference type="Proteomes" id="UP001145742"/>
    </source>
</evidence>
<comment type="caution">
    <text evidence="1">The sequence shown here is derived from an EMBL/GenBank/DDBJ whole genome shotgun (WGS) entry which is preliminary data.</text>
</comment>
<dbReference type="Proteomes" id="UP001145742">
    <property type="component" value="Unassembled WGS sequence"/>
</dbReference>
<organism evidence="1 2">
    <name type="scientific">Willisornis vidua</name>
    <name type="common">Xingu scale-backed antbird</name>
    <dbReference type="NCBI Taxonomy" id="1566151"/>
    <lineage>
        <taxon>Eukaryota</taxon>
        <taxon>Metazoa</taxon>
        <taxon>Chordata</taxon>
        <taxon>Craniata</taxon>
        <taxon>Vertebrata</taxon>
        <taxon>Euteleostomi</taxon>
        <taxon>Archelosauria</taxon>
        <taxon>Archosauria</taxon>
        <taxon>Dinosauria</taxon>
        <taxon>Saurischia</taxon>
        <taxon>Theropoda</taxon>
        <taxon>Coelurosauria</taxon>
        <taxon>Aves</taxon>
        <taxon>Neognathae</taxon>
        <taxon>Neoaves</taxon>
        <taxon>Telluraves</taxon>
        <taxon>Australaves</taxon>
        <taxon>Passeriformes</taxon>
        <taxon>Thamnophilidae</taxon>
        <taxon>Willisornis</taxon>
    </lineage>
</organism>